<dbReference type="Pfam" id="PF04007">
    <property type="entry name" value="DUF354"/>
    <property type="match status" value="1"/>
</dbReference>
<protein>
    <submittedName>
        <fullName evidence="1">DUF354 domain-containing protein</fullName>
    </submittedName>
</protein>
<dbReference type="EMBL" id="BAABHD010000029">
    <property type="protein sequence ID" value="GAA4457334.1"/>
    <property type="molecule type" value="Genomic_DNA"/>
</dbReference>
<dbReference type="SUPFAM" id="SSF53756">
    <property type="entry name" value="UDP-Glycosyltransferase/glycogen phosphorylase"/>
    <property type="match status" value="1"/>
</dbReference>
<evidence type="ECO:0000313" key="2">
    <source>
        <dbReference type="Proteomes" id="UP001501175"/>
    </source>
</evidence>
<proteinExistence type="predicted"/>
<dbReference type="Gene3D" id="3.40.50.2000">
    <property type="entry name" value="Glycogen Phosphorylase B"/>
    <property type="match status" value="1"/>
</dbReference>
<dbReference type="RefSeq" id="WP_345244434.1">
    <property type="nucleotide sequence ID" value="NZ_BAABHD010000029.1"/>
</dbReference>
<reference evidence="2" key="1">
    <citation type="journal article" date="2019" name="Int. J. Syst. Evol. Microbiol.">
        <title>The Global Catalogue of Microorganisms (GCM) 10K type strain sequencing project: providing services to taxonomists for standard genome sequencing and annotation.</title>
        <authorList>
            <consortium name="The Broad Institute Genomics Platform"/>
            <consortium name="The Broad Institute Genome Sequencing Center for Infectious Disease"/>
            <person name="Wu L."/>
            <person name="Ma J."/>
        </authorList>
    </citation>
    <scope>NUCLEOTIDE SEQUENCE [LARGE SCALE GENOMIC DNA]</scope>
    <source>
        <strain evidence="2">JCM 17927</strain>
    </source>
</reference>
<comment type="caution">
    <text evidence="1">The sequence shown here is derived from an EMBL/GenBank/DDBJ whole genome shotgun (WGS) entry which is preliminary data.</text>
</comment>
<accession>A0ABP8MZF6</accession>
<sequence>MKKILLDIGHPGHVHYFRNAIRLLEQRGHQVAVVARDKEVTFNLLKAYGIPYTSRGTGSKGLLGKLLYILKGDYHMLRVARAFRPDLFLSFASPYAAHAARLVGKPHIAFDDTEHARLAHLMYRPFTDTIVTPKAYRRRFGSKQICFDGFIELCHLAPAYFQPDPAVIREVGLSTSDRFILLRFVSWEASHDVGQQGLTYQQKLELVNTLQRYGRVFISSEGKLPAELEPYRLTLAPYNLHHFLAYASLYIGEGSTTASECALLGVPNILVNSLLAPDTRPGVHTELERYGVQELFVSFEGVLERAESLLDQDARADWQERRRQIFEEKIDVTSFMVWLVENYPASFRTLQENPAYQYRFKLALEQV</sequence>
<evidence type="ECO:0000313" key="1">
    <source>
        <dbReference type="EMBL" id="GAA4457334.1"/>
    </source>
</evidence>
<dbReference type="PANTHER" id="PTHR39662">
    <property type="entry name" value="DUF354 DOMAIN-CONTAINING PROTEIN-RELATED"/>
    <property type="match status" value="1"/>
</dbReference>
<dbReference type="Proteomes" id="UP001501175">
    <property type="component" value="Unassembled WGS sequence"/>
</dbReference>
<dbReference type="InterPro" id="IPR007152">
    <property type="entry name" value="DUF354"/>
</dbReference>
<dbReference type="PANTHER" id="PTHR39662:SF1">
    <property type="entry name" value="DUF354 DOMAIN-CONTAINING PROTEIN"/>
    <property type="match status" value="1"/>
</dbReference>
<dbReference type="PIRSF" id="PIRSF005357">
    <property type="entry name" value="UCP005357"/>
    <property type="match status" value="1"/>
</dbReference>
<organism evidence="1 2">
    <name type="scientific">Nibrella saemangeumensis</name>
    <dbReference type="NCBI Taxonomy" id="1084526"/>
    <lineage>
        <taxon>Bacteria</taxon>
        <taxon>Pseudomonadati</taxon>
        <taxon>Bacteroidota</taxon>
        <taxon>Cytophagia</taxon>
        <taxon>Cytophagales</taxon>
        <taxon>Spirosomataceae</taxon>
        <taxon>Nibrella</taxon>
    </lineage>
</organism>
<gene>
    <name evidence="1" type="ORF">GCM10023189_27850</name>
</gene>
<keyword evidence="2" id="KW-1185">Reference proteome</keyword>
<name>A0ABP8MZF6_9BACT</name>